<dbReference type="Gene3D" id="3.40.50.2000">
    <property type="entry name" value="Glycogen Phosphorylase B"/>
    <property type="match status" value="2"/>
</dbReference>
<dbReference type="EMBL" id="FOOI01000013">
    <property type="protein sequence ID" value="SFH17935.1"/>
    <property type="molecule type" value="Genomic_DNA"/>
</dbReference>
<dbReference type="GO" id="GO:1901137">
    <property type="term" value="P:carbohydrate derivative biosynthetic process"/>
    <property type="evidence" value="ECO:0007669"/>
    <property type="project" value="UniProtKB-ARBA"/>
</dbReference>
<accession>A0A1I2XWZ9</accession>
<evidence type="ECO:0000256" key="3">
    <source>
        <dbReference type="SAM" id="MobiDB-lite"/>
    </source>
</evidence>
<evidence type="ECO:0000313" key="7">
    <source>
        <dbReference type="Proteomes" id="UP000199052"/>
    </source>
</evidence>
<dbReference type="AlphaFoldDB" id="A0A1I2XWZ9"/>
<evidence type="ECO:0000259" key="4">
    <source>
        <dbReference type="Pfam" id="PF00534"/>
    </source>
</evidence>
<feature type="compositionally biased region" description="Pro residues" evidence="3">
    <location>
        <begin position="9"/>
        <end position="18"/>
    </location>
</feature>
<dbReference type="STRING" id="504797.SAMN05421678_113107"/>
<keyword evidence="1" id="KW-0328">Glycosyltransferase</keyword>
<dbReference type="Proteomes" id="UP000199052">
    <property type="component" value="Unassembled WGS sequence"/>
</dbReference>
<dbReference type="InterPro" id="IPR001296">
    <property type="entry name" value="Glyco_trans_1"/>
</dbReference>
<proteinExistence type="predicted"/>
<evidence type="ECO:0000313" key="6">
    <source>
        <dbReference type="EMBL" id="SFH17935.1"/>
    </source>
</evidence>
<feature type="domain" description="Glycosyltransferase subfamily 4-like N-terminal" evidence="5">
    <location>
        <begin position="44"/>
        <end position="215"/>
    </location>
</feature>
<evidence type="ECO:0000256" key="2">
    <source>
        <dbReference type="ARBA" id="ARBA00022679"/>
    </source>
</evidence>
<dbReference type="InterPro" id="IPR050194">
    <property type="entry name" value="Glycosyltransferase_grp1"/>
</dbReference>
<dbReference type="GO" id="GO:0016758">
    <property type="term" value="F:hexosyltransferase activity"/>
    <property type="evidence" value="ECO:0007669"/>
    <property type="project" value="TreeGrafter"/>
</dbReference>
<dbReference type="Pfam" id="PF13579">
    <property type="entry name" value="Glyco_trans_4_4"/>
    <property type="match status" value="1"/>
</dbReference>
<organism evidence="6 7">
    <name type="scientific">Actinopolymorpha cephalotaxi</name>
    <dbReference type="NCBI Taxonomy" id="504797"/>
    <lineage>
        <taxon>Bacteria</taxon>
        <taxon>Bacillati</taxon>
        <taxon>Actinomycetota</taxon>
        <taxon>Actinomycetes</taxon>
        <taxon>Propionibacteriales</taxon>
        <taxon>Actinopolymorphaceae</taxon>
        <taxon>Actinopolymorpha</taxon>
    </lineage>
</organism>
<keyword evidence="2 6" id="KW-0808">Transferase</keyword>
<dbReference type="CDD" id="cd03794">
    <property type="entry name" value="GT4_WbuB-like"/>
    <property type="match status" value="1"/>
</dbReference>
<dbReference type="PANTHER" id="PTHR45947">
    <property type="entry name" value="SULFOQUINOVOSYL TRANSFERASE SQD2"/>
    <property type="match status" value="1"/>
</dbReference>
<gene>
    <name evidence="6" type="ORF">SAMN05421678_113107</name>
</gene>
<feature type="domain" description="Glycosyl transferase family 1" evidence="4">
    <location>
        <begin position="232"/>
        <end position="398"/>
    </location>
</feature>
<dbReference type="InterPro" id="IPR028098">
    <property type="entry name" value="Glyco_trans_4-like_N"/>
</dbReference>
<evidence type="ECO:0000259" key="5">
    <source>
        <dbReference type="Pfam" id="PF13579"/>
    </source>
</evidence>
<feature type="region of interest" description="Disordered" evidence="3">
    <location>
        <begin position="1"/>
        <end position="29"/>
    </location>
</feature>
<name>A0A1I2XWZ9_9ACTN</name>
<dbReference type="Pfam" id="PF00534">
    <property type="entry name" value="Glycos_transf_1"/>
    <property type="match status" value="1"/>
</dbReference>
<reference evidence="6 7" key="1">
    <citation type="submission" date="2016-10" db="EMBL/GenBank/DDBJ databases">
        <authorList>
            <person name="de Groot N.N."/>
        </authorList>
    </citation>
    <scope>NUCLEOTIDE SEQUENCE [LARGE SCALE GENOMIC DNA]</scope>
    <source>
        <strain evidence="6 7">CPCC 202808</strain>
    </source>
</reference>
<dbReference type="SUPFAM" id="SSF53756">
    <property type="entry name" value="UDP-Glycosyltransferase/glycogen phosphorylase"/>
    <property type="match status" value="1"/>
</dbReference>
<dbReference type="PANTHER" id="PTHR45947:SF3">
    <property type="entry name" value="SULFOQUINOVOSYL TRANSFERASE SQD2"/>
    <property type="match status" value="1"/>
</dbReference>
<evidence type="ECO:0000256" key="1">
    <source>
        <dbReference type="ARBA" id="ARBA00022676"/>
    </source>
</evidence>
<sequence length="424" mass="45540">MNPDMRSPSPRPSRPPQSPQAARNAGRPRRVLVLNQSALPRSQGGGTRHVELFGRLRRWTHRIVAGNRNYTTRERFSSRSPAFVTVPVPNYESNGSGRVLNWLAYAVGAVAAGVRWGRYDVVYASSPPLLTPLAGWLLARLRRVPLVVEIRDLWPRSMVELGYLADGSRTHRALVALERFVYRSADAIVAVADGWQDHFAAFGVPPEKVVLVSNGAEPADFVPTVPRDKARAELGADGFVAVYAGAHGPANGLDLILDVAGVLPGCTFVLVGDGLNKARLVTRAAEEAIANVRFLPAVPKDQLANVFVAADVGLHTLAQAELFKEALSPNKLYDYLAAGLPVVTNVGGDLERRLVEAGCAVRGSAAPGESSSAALVAALRELGERGAAERARMGARGRDYVERNASRTAMAARLEALLDEVTSR</sequence>
<protein>
    <submittedName>
        <fullName evidence="6">Glycosyltransferase involved in cell wall bisynthesis</fullName>
    </submittedName>
</protein>